<accession>A0A0F7VSM3</accession>
<dbReference type="Pfam" id="PF01408">
    <property type="entry name" value="GFO_IDH_MocA"/>
    <property type="match status" value="1"/>
</dbReference>
<dbReference type="Gene3D" id="3.30.360.10">
    <property type="entry name" value="Dihydrodipicolinate Reductase, domain 2"/>
    <property type="match status" value="1"/>
</dbReference>
<name>A0A0F7VSM3_STRLW</name>
<dbReference type="InterPro" id="IPR000683">
    <property type="entry name" value="Gfo/Idh/MocA-like_OxRdtase_N"/>
</dbReference>
<dbReference type="Gene3D" id="3.40.50.720">
    <property type="entry name" value="NAD(P)-binding Rossmann-like Domain"/>
    <property type="match status" value="1"/>
</dbReference>
<feature type="domain" description="Gfo/Idh/MocA-like oxidoreductase N-terminal" evidence="1">
    <location>
        <begin position="4"/>
        <end position="113"/>
    </location>
</feature>
<feature type="domain" description="GFO/IDH/MocA-like oxidoreductase" evidence="2">
    <location>
        <begin position="138"/>
        <end position="267"/>
    </location>
</feature>
<protein>
    <submittedName>
        <fullName evidence="3">RifL homologue, oxidoreductase, AHBA biosynthesis</fullName>
    </submittedName>
</protein>
<gene>
    <name evidence="3" type="primary">cxmL</name>
</gene>
<evidence type="ECO:0000313" key="3">
    <source>
        <dbReference type="EMBL" id="CQR60487.1"/>
    </source>
</evidence>
<dbReference type="RefSeq" id="WP_029387787.1">
    <property type="nucleotide sequence ID" value="NZ_AZSD01000593.1"/>
</dbReference>
<evidence type="ECO:0000259" key="1">
    <source>
        <dbReference type="Pfam" id="PF01408"/>
    </source>
</evidence>
<dbReference type="GO" id="GO:0000166">
    <property type="term" value="F:nucleotide binding"/>
    <property type="evidence" value="ECO:0007669"/>
    <property type="project" value="InterPro"/>
</dbReference>
<evidence type="ECO:0000259" key="2">
    <source>
        <dbReference type="Pfam" id="PF22725"/>
    </source>
</evidence>
<dbReference type="SUPFAM" id="SSF51735">
    <property type="entry name" value="NAD(P)-binding Rossmann-fold domains"/>
    <property type="match status" value="1"/>
</dbReference>
<dbReference type="SUPFAM" id="SSF55347">
    <property type="entry name" value="Glyceraldehyde-3-phosphate dehydrogenase-like, C-terminal domain"/>
    <property type="match status" value="1"/>
</dbReference>
<dbReference type="EMBL" id="LN831790">
    <property type="protein sequence ID" value="CQR60487.1"/>
    <property type="molecule type" value="Genomic_DNA"/>
</dbReference>
<evidence type="ECO:0000313" key="4">
    <source>
        <dbReference type="Proteomes" id="UP000035016"/>
    </source>
</evidence>
<dbReference type="InterPro" id="IPR051450">
    <property type="entry name" value="Gfo/Idh/MocA_Oxidoreductases"/>
</dbReference>
<dbReference type="InterPro" id="IPR055170">
    <property type="entry name" value="GFO_IDH_MocA-like_dom"/>
</dbReference>
<dbReference type="Pfam" id="PF22725">
    <property type="entry name" value="GFO_IDH_MocA_C3"/>
    <property type="match status" value="1"/>
</dbReference>
<dbReference type="InterPro" id="IPR036291">
    <property type="entry name" value="NAD(P)-bd_dom_sf"/>
</dbReference>
<dbReference type="AlphaFoldDB" id="A0A0F7VSM3"/>
<dbReference type="KEGG" id="sle:cxmL"/>
<dbReference type="PANTHER" id="PTHR43377">
    <property type="entry name" value="BILIVERDIN REDUCTASE A"/>
    <property type="match status" value="1"/>
</dbReference>
<dbReference type="PANTHER" id="PTHR43377:SF1">
    <property type="entry name" value="BILIVERDIN REDUCTASE A"/>
    <property type="match status" value="1"/>
</dbReference>
<organism evidence="3 4">
    <name type="scientific">Streptomyces leeuwenhoekii</name>
    <dbReference type="NCBI Taxonomy" id="1437453"/>
    <lineage>
        <taxon>Bacteria</taxon>
        <taxon>Bacillati</taxon>
        <taxon>Actinomycetota</taxon>
        <taxon>Actinomycetes</taxon>
        <taxon>Kitasatosporales</taxon>
        <taxon>Streptomycetaceae</taxon>
        <taxon>Streptomyces</taxon>
    </lineage>
</organism>
<reference evidence="3 4" key="1">
    <citation type="submission" date="2015-02" db="EMBL/GenBank/DDBJ databases">
        <authorList>
            <person name="Gomez-Escribano P.J."/>
        </authorList>
    </citation>
    <scope>NUCLEOTIDE SEQUENCE [LARGE SCALE GENOMIC DNA]</scope>
    <source>
        <strain evidence="4">C34 (DSM 42122 / NRRL B-24963)</strain>
    </source>
</reference>
<proteinExistence type="predicted"/>
<dbReference type="Proteomes" id="UP000035016">
    <property type="component" value="Chromosome Chromosome"/>
</dbReference>
<sequence>MSARVALVGLGWAGRELWLPRLREHTGYQVVAAVDADLATRTAFAEATGIAVHPGVAALTAHTVDLAVVAVPNHLHADVAGALLAQGIDVFLEKPVCLTTAEADALAAAERGGGTLLAGSAACHRADVQALRRLLPGLGDIRHADLSWVRSRGVPRAGGWFTRRDQAGGGALLDLGWHLLDTLAFLLGPAPFTQVTGVTSADFVNAAAWRATWRQDAPGADTADVEDTARGFLVRDDGVSVSLRAGWASHQARDVTRIRVEGSSGTAELRCTFGFSPNREPEPVLTVTREGTTTRIAVPSEPVGTEYRRQLDALAALPDDAGRRGRAIAEARPIVHAIERFYTAARSARPRRTAPAHP</sequence>